<evidence type="ECO:0000313" key="4">
    <source>
        <dbReference type="EMBL" id="MBK1631335.1"/>
    </source>
</evidence>
<dbReference type="PROSITE" id="PS00018">
    <property type="entry name" value="EF_HAND_1"/>
    <property type="match status" value="1"/>
</dbReference>
<organism evidence="4 5">
    <name type="scientific">Thiohalocapsa halophila</name>
    <dbReference type="NCBI Taxonomy" id="69359"/>
    <lineage>
        <taxon>Bacteria</taxon>
        <taxon>Pseudomonadati</taxon>
        <taxon>Pseudomonadota</taxon>
        <taxon>Gammaproteobacteria</taxon>
        <taxon>Chromatiales</taxon>
        <taxon>Chromatiaceae</taxon>
        <taxon>Thiohalocapsa</taxon>
    </lineage>
</organism>
<dbReference type="InterPro" id="IPR002048">
    <property type="entry name" value="EF_hand_dom"/>
</dbReference>
<gene>
    <name evidence="4" type="ORF">CKO31_11410</name>
</gene>
<feature type="compositionally biased region" description="Basic and acidic residues" evidence="1">
    <location>
        <begin position="137"/>
        <end position="151"/>
    </location>
</feature>
<keyword evidence="2" id="KW-1133">Transmembrane helix</keyword>
<dbReference type="InterPro" id="IPR018247">
    <property type="entry name" value="EF_Hand_1_Ca_BS"/>
</dbReference>
<dbReference type="PROSITE" id="PS50222">
    <property type="entry name" value="EF_HAND_2"/>
    <property type="match status" value="1"/>
</dbReference>
<dbReference type="Proteomes" id="UP000748752">
    <property type="component" value="Unassembled WGS sequence"/>
</dbReference>
<reference evidence="4 5" key="1">
    <citation type="journal article" date="2020" name="Microorganisms">
        <title>Osmotic Adaptation and Compatible Solute Biosynthesis of Phototrophic Bacteria as Revealed from Genome Analyses.</title>
        <authorList>
            <person name="Imhoff J.F."/>
            <person name="Rahn T."/>
            <person name="Kunzel S."/>
            <person name="Keller A."/>
            <person name="Neulinger S.C."/>
        </authorList>
    </citation>
    <scope>NUCLEOTIDE SEQUENCE [LARGE SCALE GENOMIC DNA]</scope>
    <source>
        <strain evidence="4 5">DSM 6210</strain>
    </source>
</reference>
<keyword evidence="5" id="KW-1185">Reference proteome</keyword>
<protein>
    <recommendedName>
        <fullName evidence="3">EF-hand domain-containing protein</fullName>
    </recommendedName>
</protein>
<dbReference type="RefSeq" id="WP_200237393.1">
    <property type="nucleotide sequence ID" value="NZ_NRRV01000024.1"/>
</dbReference>
<keyword evidence="2" id="KW-0472">Membrane</keyword>
<keyword evidence="2" id="KW-0812">Transmembrane</keyword>
<evidence type="ECO:0000313" key="5">
    <source>
        <dbReference type="Proteomes" id="UP000748752"/>
    </source>
</evidence>
<accession>A0ABS1CHD9</accession>
<name>A0ABS1CHD9_9GAMM</name>
<feature type="domain" description="EF-hand" evidence="3">
    <location>
        <begin position="213"/>
        <end position="241"/>
    </location>
</feature>
<sequence length="310" mass="34529">MDLFADAIATEDPVGFWLGVAIAAAAGAWLVHRGLRAFWGLRLIVDTPTARIRSAPQGYVELQGLAAPLREPLRARLTGKPCVWYQWQVEEYQSSSSARRSGRWVTRDRGDAGRPFLIDDGTGQAEVLPANARLHLRSRDRWQGPRPDQPDRGQQNPITAFFRRHRRYRMTEARVHDGEPVYVLGGFETPRRGVREREALTRTLLARWKRDPERMQAFDRDGDGEVDLAEWDRARAKAARLAERAEAKLSADPPRPRIVATSEPTQPFLVSTEDEATLLTKLRLRAFGGTALGALLGVGAAAAVLARLGA</sequence>
<feature type="region of interest" description="Disordered" evidence="1">
    <location>
        <begin position="136"/>
        <end position="160"/>
    </location>
</feature>
<evidence type="ECO:0000256" key="1">
    <source>
        <dbReference type="SAM" id="MobiDB-lite"/>
    </source>
</evidence>
<feature type="transmembrane region" description="Helical" evidence="2">
    <location>
        <begin position="14"/>
        <end position="32"/>
    </location>
</feature>
<proteinExistence type="predicted"/>
<evidence type="ECO:0000259" key="3">
    <source>
        <dbReference type="PROSITE" id="PS50222"/>
    </source>
</evidence>
<evidence type="ECO:0000256" key="2">
    <source>
        <dbReference type="SAM" id="Phobius"/>
    </source>
</evidence>
<comment type="caution">
    <text evidence="4">The sequence shown here is derived from an EMBL/GenBank/DDBJ whole genome shotgun (WGS) entry which is preliminary data.</text>
</comment>
<feature type="transmembrane region" description="Helical" evidence="2">
    <location>
        <begin position="286"/>
        <end position="306"/>
    </location>
</feature>
<dbReference type="EMBL" id="NRRV01000024">
    <property type="protein sequence ID" value="MBK1631335.1"/>
    <property type="molecule type" value="Genomic_DNA"/>
</dbReference>